<accession>K9W384</accession>
<dbReference type="STRING" id="1173022.Cri9333_3428"/>
<dbReference type="PANTHER" id="PTHR46361:SF3">
    <property type="entry name" value="ELECTRON CARRIER_ PROTEIN DISULFIDE OXIDOREDUCTASE"/>
    <property type="match status" value="1"/>
</dbReference>
<gene>
    <name evidence="2" type="ORF">Cri9333_3428</name>
</gene>
<dbReference type="HOGENOM" id="CLU_054137_1_2_3"/>
<evidence type="ECO:0000313" key="3">
    <source>
        <dbReference type="Proteomes" id="UP000010472"/>
    </source>
</evidence>
<proteinExistence type="predicted"/>
<dbReference type="KEGG" id="cep:Cri9333_3428"/>
<name>K9W384_9CYAN</name>
<dbReference type="PATRIC" id="fig|1173022.3.peg.3700"/>
<dbReference type="EMBL" id="CP003620">
    <property type="protein sequence ID" value="AFZ14254.1"/>
    <property type="molecule type" value="Genomic_DNA"/>
</dbReference>
<dbReference type="eggNOG" id="COG0398">
    <property type="taxonomic scope" value="Bacteria"/>
</dbReference>
<keyword evidence="3" id="KW-1185">Reference proteome</keyword>
<dbReference type="OrthoDB" id="526867at2"/>
<sequence>MIDFTVWDSLLHQYVDELGRVDYHAWKTQQPRTLANWLSTLESCDDITPELTRNQQLALWINLYNAFTIYTILERYPLASIRPVVLGIPNWIAFLWFFQRRVYRFSNQTYSLGQIENQKLRSQLQDPRIHFALVCASIGCPLLRNEAYAPEKVIEQLESDAERFVNNPEKVRYDAETQTLYCSKIFKWYRQDFLKVADSIPDYIRSYLKPNAPLSASTSIAYLDYDWSLNQRISS</sequence>
<reference evidence="2 3" key="1">
    <citation type="submission" date="2012-06" db="EMBL/GenBank/DDBJ databases">
        <title>Finished chromosome of genome of Crinalium epipsammum PCC 9333.</title>
        <authorList>
            <consortium name="US DOE Joint Genome Institute"/>
            <person name="Gugger M."/>
            <person name="Coursin T."/>
            <person name="Rippka R."/>
            <person name="Tandeau De Marsac N."/>
            <person name="Huntemann M."/>
            <person name="Wei C.-L."/>
            <person name="Han J."/>
            <person name="Detter J.C."/>
            <person name="Han C."/>
            <person name="Tapia R."/>
            <person name="Davenport K."/>
            <person name="Daligault H."/>
            <person name="Erkkila T."/>
            <person name="Gu W."/>
            <person name="Munk A.C.C."/>
            <person name="Teshima H."/>
            <person name="Xu Y."/>
            <person name="Chain P."/>
            <person name="Chen A."/>
            <person name="Krypides N."/>
            <person name="Mavromatis K."/>
            <person name="Markowitz V."/>
            <person name="Szeto E."/>
            <person name="Ivanova N."/>
            <person name="Mikhailova N."/>
            <person name="Ovchinnikova G."/>
            <person name="Pagani I."/>
            <person name="Pati A."/>
            <person name="Goodwin L."/>
            <person name="Peters L."/>
            <person name="Pitluck S."/>
            <person name="Woyke T."/>
            <person name="Kerfeld C."/>
        </authorList>
    </citation>
    <scope>NUCLEOTIDE SEQUENCE [LARGE SCALE GENOMIC DNA]</scope>
    <source>
        <strain evidence="2 3">PCC 9333</strain>
    </source>
</reference>
<dbReference type="PANTHER" id="PTHR46361">
    <property type="entry name" value="ELECTRON CARRIER/ PROTEIN DISULFIDE OXIDOREDUCTASE"/>
    <property type="match status" value="1"/>
</dbReference>
<dbReference type="Pfam" id="PF04784">
    <property type="entry name" value="DUF547"/>
    <property type="match status" value="1"/>
</dbReference>
<dbReference type="Proteomes" id="UP000010472">
    <property type="component" value="Chromosome"/>
</dbReference>
<dbReference type="RefSeq" id="WP_015204360.1">
    <property type="nucleotide sequence ID" value="NC_019753.1"/>
</dbReference>
<evidence type="ECO:0000313" key="2">
    <source>
        <dbReference type="EMBL" id="AFZ14254.1"/>
    </source>
</evidence>
<dbReference type="InterPro" id="IPR006869">
    <property type="entry name" value="DUF547"/>
</dbReference>
<protein>
    <recommendedName>
        <fullName evidence="1">DUF547 domain-containing protein</fullName>
    </recommendedName>
</protein>
<evidence type="ECO:0000259" key="1">
    <source>
        <dbReference type="Pfam" id="PF04784"/>
    </source>
</evidence>
<dbReference type="AlphaFoldDB" id="K9W384"/>
<feature type="domain" description="DUF547" evidence="1">
    <location>
        <begin position="50"/>
        <end position="165"/>
    </location>
</feature>
<organism evidence="2 3">
    <name type="scientific">Crinalium epipsammum PCC 9333</name>
    <dbReference type="NCBI Taxonomy" id="1173022"/>
    <lineage>
        <taxon>Bacteria</taxon>
        <taxon>Bacillati</taxon>
        <taxon>Cyanobacteriota</taxon>
        <taxon>Cyanophyceae</taxon>
        <taxon>Gomontiellales</taxon>
        <taxon>Gomontiellaceae</taxon>
        <taxon>Crinalium</taxon>
    </lineage>
</organism>